<dbReference type="InterPro" id="IPR001962">
    <property type="entry name" value="Asn_synthase"/>
</dbReference>
<evidence type="ECO:0000313" key="10">
    <source>
        <dbReference type="EMBL" id="RLK51880.1"/>
    </source>
</evidence>
<dbReference type="GO" id="GO:0005524">
    <property type="term" value="F:ATP binding"/>
    <property type="evidence" value="ECO:0007669"/>
    <property type="project" value="UniProtKB-KW"/>
</dbReference>
<evidence type="ECO:0000256" key="8">
    <source>
        <dbReference type="PIRSR" id="PIRSR001589-3"/>
    </source>
</evidence>
<comment type="caution">
    <text evidence="10">The sequence shown here is derived from an EMBL/GenBank/DDBJ whole genome shotgun (WGS) entry which is preliminary data.</text>
</comment>
<dbReference type="InterPro" id="IPR051786">
    <property type="entry name" value="ASN_synthetase/amidase"/>
</dbReference>
<proteinExistence type="inferred from homology"/>
<accession>A0A498CEU1</accession>
<dbReference type="InterPro" id="IPR014729">
    <property type="entry name" value="Rossmann-like_a/b/a_fold"/>
</dbReference>
<feature type="domain" description="Glutamine amidotransferase type-2" evidence="9">
    <location>
        <begin position="2"/>
        <end position="212"/>
    </location>
</feature>
<feature type="binding site" evidence="7">
    <location>
        <position position="306"/>
    </location>
    <ligand>
        <name>ATP</name>
        <dbReference type="ChEBI" id="CHEBI:30616"/>
    </ligand>
</feature>
<dbReference type="EC" id="6.3.5.4" evidence="3"/>
<protein>
    <recommendedName>
        <fullName evidence="3">asparagine synthase (glutamine-hydrolyzing)</fullName>
        <ecNumber evidence="3">6.3.5.4</ecNumber>
    </recommendedName>
</protein>
<dbReference type="PIRSF" id="PIRSF001589">
    <property type="entry name" value="Asn_synthetase_glu-h"/>
    <property type="match status" value="1"/>
</dbReference>
<dbReference type="GO" id="GO:0005829">
    <property type="term" value="C:cytosol"/>
    <property type="evidence" value="ECO:0007669"/>
    <property type="project" value="TreeGrafter"/>
</dbReference>
<reference evidence="10 11" key="1">
    <citation type="submission" date="2018-10" db="EMBL/GenBank/DDBJ databases">
        <title>Comparative analysis of microorganisms from saline springs in Andes Mountain Range, Colombia.</title>
        <authorList>
            <person name="Rubin E."/>
        </authorList>
    </citation>
    <scope>NUCLEOTIDE SEQUENCE [LARGE SCALE GENOMIC DNA]</scope>
    <source>
        <strain evidence="10 11">USBA GBX 843</strain>
    </source>
</reference>
<organism evidence="10 11">
    <name type="scientific">Stenotrophomonas rhizophila</name>
    <dbReference type="NCBI Taxonomy" id="216778"/>
    <lineage>
        <taxon>Bacteria</taxon>
        <taxon>Pseudomonadati</taxon>
        <taxon>Pseudomonadota</taxon>
        <taxon>Gammaproteobacteria</taxon>
        <taxon>Lysobacterales</taxon>
        <taxon>Lysobacteraceae</taxon>
        <taxon>Stenotrophomonas</taxon>
    </lineage>
</organism>
<dbReference type="PANTHER" id="PTHR43284:SF1">
    <property type="entry name" value="ASPARAGINE SYNTHETASE"/>
    <property type="match status" value="1"/>
</dbReference>
<dbReference type="PANTHER" id="PTHR43284">
    <property type="entry name" value="ASPARAGINE SYNTHETASE (GLUTAMINE-HYDROLYZING)"/>
    <property type="match status" value="1"/>
</dbReference>
<dbReference type="GO" id="GO:0004066">
    <property type="term" value="F:asparagine synthase (glutamine-hydrolyzing) activity"/>
    <property type="evidence" value="ECO:0007669"/>
    <property type="project" value="UniProtKB-EC"/>
</dbReference>
<evidence type="ECO:0000256" key="6">
    <source>
        <dbReference type="ARBA" id="ARBA00048741"/>
    </source>
</evidence>
<evidence type="ECO:0000256" key="5">
    <source>
        <dbReference type="ARBA" id="ARBA00022840"/>
    </source>
</evidence>
<comment type="similarity">
    <text evidence="2">Belongs to the asparagine synthetase family.</text>
</comment>
<feature type="site" description="Important for beta-aspartyl-AMP intermediate formation" evidence="8">
    <location>
        <position position="381"/>
    </location>
</feature>
<dbReference type="RefSeq" id="WP_121042507.1">
    <property type="nucleotide sequence ID" value="NZ_RCDC01000006.1"/>
</dbReference>
<feature type="binding site" evidence="7">
    <location>
        <position position="98"/>
    </location>
    <ligand>
        <name>L-glutamine</name>
        <dbReference type="ChEBI" id="CHEBI:58359"/>
    </ligand>
</feature>
<evidence type="ECO:0000256" key="7">
    <source>
        <dbReference type="PIRSR" id="PIRSR001589-2"/>
    </source>
</evidence>
<evidence type="ECO:0000256" key="2">
    <source>
        <dbReference type="ARBA" id="ARBA00005752"/>
    </source>
</evidence>
<comment type="pathway">
    <text evidence="1">Amino-acid biosynthesis; L-asparagine biosynthesis; L-asparagine from L-aspartate (L-Gln route): step 1/1.</text>
</comment>
<evidence type="ECO:0000313" key="11">
    <source>
        <dbReference type="Proteomes" id="UP000274786"/>
    </source>
</evidence>
<dbReference type="EMBL" id="RCDC01000006">
    <property type="protein sequence ID" value="RLK51880.1"/>
    <property type="molecule type" value="Genomic_DNA"/>
</dbReference>
<dbReference type="Pfam" id="PF13537">
    <property type="entry name" value="GATase_7"/>
    <property type="match status" value="1"/>
</dbReference>
<name>A0A498CEU1_9GAMM</name>
<dbReference type="Pfam" id="PF00733">
    <property type="entry name" value="Asn_synthase"/>
    <property type="match status" value="1"/>
</dbReference>
<keyword evidence="5 7" id="KW-0067">ATP-binding</keyword>
<dbReference type="InterPro" id="IPR029055">
    <property type="entry name" value="Ntn_hydrolases_N"/>
</dbReference>
<evidence type="ECO:0000256" key="1">
    <source>
        <dbReference type="ARBA" id="ARBA00005187"/>
    </source>
</evidence>
<dbReference type="PROSITE" id="PS51278">
    <property type="entry name" value="GATASE_TYPE_2"/>
    <property type="match status" value="1"/>
</dbReference>
<dbReference type="SUPFAM" id="SSF56235">
    <property type="entry name" value="N-terminal nucleophile aminohydrolases (Ntn hydrolases)"/>
    <property type="match status" value="1"/>
</dbReference>
<dbReference type="Proteomes" id="UP000274786">
    <property type="component" value="Unassembled WGS sequence"/>
</dbReference>
<sequence length="639" mass="70917">MSGICGAVLRPGRCAAELSRHVQAMSVTPRHRDSVPPAPWCEEDDGVALAQLHAGPARHGSPRRSRCGRYVLCMDGRLNVRTALEREYATSVHPGADDATLLLLSIAARGVQRTLHDCDGTLALAVWDCQDKVLWLARDRVGGRPLYYGWCHGDVLFGSSVTSLHGYPGFQAPISRDALTLLLRYGYIPAPHSIQQGIFKVSAGCVVRLNLAAREAGATAHVDHAGGRRYWDAREDMCAAIDERAYSTLSFDDATGKLELLLHQAVSRCRPHGAPAAAFLSGGTDSSLVTAVLQSQSTLPVETFTVGFDDPRHDESDWADQVAGRLRTRHTRHILRWNEAAALVASLPDVWCEPFADASQMPTLLACALVAKDHSSVFTGDGGDELFHGHGAYQRALRNAAWTARMPAPLRRMLQQWPQRDGERARLGGWPALRSELQADSLEAHYLLRVSRWRDPCRAVLHASEPLTLFTDCQRWLPAGDPADRVQYLDFMMDLGNGIMTKIDRAGAAHGLDTRSPLLDAAVARFAWSLPSPLKYAGGEHKRILKRLLCRHLPEHLVHRPKMGFGPPVAAWLAGPLLPWADALLDEERLRREGYFDAAVVGRIWAEFREGRRKWHTHLWPILMFQAWLERHRRAIAEA</sequence>
<dbReference type="InterPro" id="IPR006426">
    <property type="entry name" value="Asn_synth_AEB"/>
</dbReference>
<dbReference type="Gene3D" id="3.60.20.10">
    <property type="entry name" value="Glutamine Phosphoribosylpyrophosphate, subunit 1, domain 1"/>
    <property type="match status" value="1"/>
</dbReference>
<dbReference type="GO" id="GO:0006529">
    <property type="term" value="P:asparagine biosynthetic process"/>
    <property type="evidence" value="ECO:0007669"/>
    <property type="project" value="InterPro"/>
</dbReference>
<dbReference type="SUPFAM" id="SSF52402">
    <property type="entry name" value="Adenine nucleotide alpha hydrolases-like"/>
    <property type="match status" value="1"/>
</dbReference>
<evidence type="ECO:0000256" key="3">
    <source>
        <dbReference type="ARBA" id="ARBA00012737"/>
    </source>
</evidence>
<keyword evidence="4 7" id="KW-0547">Nucleotide-binding</keyword>
<dbReference type="OrthoDB" id="9763290at2"/>
<evidence type="ECO:0000256" key="4">
    <source>
        <dbReference type="ARBA" id="ARBA00022741"/>
    </source>
</evidence>
<dbReference type="CDD" id="cd01991">
    <property type="entry name" value="Asn_synthase_B_C"/>
    <property type="match status" value="1"/>
</dbReference>
<comment type="catalytic activity">
    <reaction evidence="6">
        <text>L-aspartate + L-glutamine + ATP + H2O = L-asparagine + L-glutamate + AMP + diphosphate + H(+)</text>
        <dbReference type="Rhea" id="RHEA:12228"/>
        <dbReference type="ChEBI" id="CHEBI:15377"/>
        <dbReference type="ChEBI" id="CHEBI:15378"/>
        <dbReference type="ChEBI" id="CHEBI:29985"/>
        <dbReference type="ChEBI" id="CHEBI:29991"/>
        <dbReference type="ChEBI" id="CHEBI:30616"/>
        <dbReference type="ChEBI" id="CHEBI:33019"/>
        <dbReference type="ChEBI" id="CHEBI:58048"/>
        <dbReference type="ChEBI" id="CHEBI:58359"/>
        <dbReference type="ChEBI" id="CHEBI:456215"/>
        <dbReference type="EC" id="6.3.5.4"/>
    </reaction>
</comment>
<dbReference type="AlphaFoldDB" id="A0A498CEU1"/>
<dbReference type="InterPro" id="IPR017932">
    <property type="entry name" value="GATase_2_dom"/>
</dbReference>
<dbReference type="Gene3D" id="3.40.50.620">
    <property type="entry name" value="HUPs"/>
    <property type="match status" value="2"/>
</dbReference>
<gene>
    <name evidence="10" type="ORF">BCL79_3023</name>
</gene>
<evidence type="ECO:0000259" key="9">
    <source>
        <dbReference type="PROSITE" id="PS51278"/>
    </source>
</evidence>